<dbReference type="OrthoDB" id="836926at2"/>
<evidence type="ECO:0000313" key="2">
    <source>
        <dbReference type="Proteomes" id="UP000248790"/>
    </source>
</evidence>
<comment type="caution">
    <text evidence="1">The sequence shown here is derived from an EMBL/GenBank/DDBJ whole genome shotgun (WGS) entry which is preliminary data.</text>
</comment>
<name>A0A327WJD5_LARAB</name>
<organism evidence="1 2">
    <name type="scientific">Larkinella arboricola</name>
    <dbReference type="NCBI Taxonomy" id="643671"/>
    <lineage>
        <taxon>Bacteria</taxon>
        <taxon>Pseudomonadati</taxon>
        <taxon>Bacteroidota</taxon>
        <taxon>Cytophagia</taxon>
        <taxon>Cytophagales</taxon>
        <taxon>Spirosomataceae</taxon>
        <taxon>Larkinella</taxon>
    </lineage>
</organism>
<dbReference type="RefSeq" id="WP_111631523.1">
    <property type="nucleotide sequence ID" value="NZ_QLMC01000015.1"/>
</dbReference>
<accession>A0A327WJD5</accession>
<keyword evidence="2" id="KW-1185">Reference proteome</keyword>
<evidence type="ECO:0000313" key="1">
    <source>
        <dbReference type="EMBL" id="RAJ90048.1"/>
    </source>
</evidence>
<proteinExistence type="predicted"/>
<sequence>MKPFLILLILIITNILVVKTSNGQELDLGTKYKFKSATRLKPCNSVGDIVEGTTENDIEKGWQFFIEKKIATGYVISFATFPSSFHGSVALNLKYTKTADERPIYYFMPLSEKTNVDIFRNRFFSYGAISAPFKARFPGGEGNEKRYFDLTSNISLGISAGGGLAISNDVSNHILLSASITAIPINSGNTKNFTGSNTSVTALSPAISYIHQRKTIQIGLFLGIDILTGEIGTNWLYKKSPWLGIGIGLNLFSPNVSSVEQSD</sequence>
<gene>
    <name evidence="1" type="ORF">LX87_05527</name>
</gene>
<protein>
    <submittedName>
        <fullName evidence="1">Uncharacterized protein</fullName>
    </submittedName>
</protein>
<dbReference type="AlphaFoldDB" id="A0A327WJD5"/>
<dbReference type="Proteomes" id="UP000248790">
    <property type="component" value="Unassembled WGS sequence"/>
</dbReference>
<reference evidence="1 2" key="1">
    <citation type="submission" date="2018-06" db="EMBL/GenBank/DDBJ databases">
        <title>Genomic Encyclopedia of Archaeal and Bacterial Type Strains, Phase II (KMG-II): from individual species to whole genera.</title>
        <authorList>
            <person name="Goeker M."/>
        </authorList>
    </citation>
    <scope>NUCLEOTIDE SEQUENCE [LARGE SCALE GENOMIC DNA]</scope>
    <source>
        <strain evidence="1 2">DSM 21851</strain>
    </source>
</reference>
<dbReference type="EMBL" id="QLMC01000015">
    <property type="protein sequence ID" value="RAJ90048.1"/>
    <property type="molecule type" value="Genomic_DNA"/>
</dbReference>